<organism evidence="8 9">
    <name type="scientific">Clostridium symbiosum</name>
    <name type="common">Bacteroides symbiosus</name>
    <dbReference type="NCBI Taxonomy" id="1512"/>
    <lineage>
        <taxon>Bacteria</taxon>
        <taxon>Bacillati</taxon>
        <taxon>Bacillota</taxon>
        <taxon>Clostridia</taxon>
        <taxon>Lachnospirales</taxon>
        <taxon>Lachnospiraceae</taxon>
        <taxon>Otoolea</taxon>
    </lineage>
</organism>
<dbReference type="PANTHER" id="PTHR43277">
    <property type="entry name" value="ARGININE DECARBOXYLASE"/>
    <property type="match status" value="1"/>
</dbReference>
<sequence>MNNRMDGQNPMLLDKLTDYAGTDHYPFHMPGHKRREELGITSFPNPFSVDITEIDGFDNLHHAEGMLKDSMERAAAVYGADRTYYMVNGSTGGILSAVCGLTRPGGKIIMARNSHKAAYHAVLLNQLDPVYIYPDYVSDFGFQGGISPEEIEAAFAAAGGPDCNRKDIQAVFVTSPTYEGMVSDIGAIAQIAHRHGVPLIVDEAHGAHFSFGKDFPRSALDCGADVVIQSLHKTLPSLTQTALLHIKSKIIEPSEIEGYLPVFQTSSPSYVFLASIENCIRYMEQEGRERMHRFAASLERFMESAGTLKHLRLADDSVCGKFHIKDRDASKIVVNTVRCAFTGTEAAEILRRRFRLEPEMACGSYLLLMTSLMDTEDGFRRLEEALRYLDSLEAAGGGEDCGSDDCGGPGPDDRDTGTKTALTWLAAPEKKRKLSEAWGSERRSVCLQDAAGAVSGGFITVYPPGVPMLVPGEVITDEAVELILENQRLGLTVEGITEDGRVLVSGHGGK</sequence>
<name>A0AAW5F946_CLOSY</name>
<reference evidence="8" key="1">
    <citation type="journal article" date="2022" name="Cell Host Microbe">
        <title>Colonization of the live biotherapeutic product VE303 and modulation of the microbiota and metabolites in healthy volunteers.</title>
        <authorList>
            <person name="Dsouza M."/>
            <person name="Menon R."/>
            <person name="Crossette E."/>
            <person name="Bhattarai S.K."/>
            <person name="Schneider J."/>
            <person name="Kim Y.G."/>
            <person name="Reddy S."/>
            <person name="Caballero S."/>
            <person name="Felix C."/>
            <person name="Cornacchione L."/>
            <person name="Hendrickson J."/>
            <person name="Watson A.R."/>
            <person name="Minot S.S."/>
            <person name="Greenfield N."/>
            <person name="Schopf L."/>
            <person name="Szabady R."/>
            <person name="Patarroyo J."/>
            <person name="Smith W."/>
            <person name="Harrison P."/>
            <person name="Kuijper E.J."/>
            <person name="Kelly C.P."/>
            <person name="Olle B."/>
            <person name="Bobilev D."/>
            <person name="Silber J.L."/>
            <person name="Bucci V."/>
            <person name="Roberts B."/>
            <person name="Faith J."/>
            <person name="Norman J.M."/>
        </authorList>
    </citation>
    <scope>NUCLEOTIDE SEQUENCE</scope>
    <source>
        <strain evidence="8">VE303-04</strain>
    </source>
</reference>
<evidence type="ECO:0000313" key="8">
    <source>
        <dbReference type="EMBL" id="MCK0088351.1"/>
    </source>
</evidence>
<dbReference type="SUPFAM" id="SSF55904">
    <property type="entry name" value="Ornithine decarboxylase C-terminal domain"/>
    <property type="match status" value="1"/>
</dbReference>
<comment type="similarity">
    <text evidence="2">Belongs to the Orn/Lys/Arg decarboxylase class-I family.</text>
</comment>
<evidence type="ECO:0000256" key="3">
    <source>
        <dbReference type="ARBA" id="ARBA00022793"/>
    </source>
</evidence>
<keyword evidence="4" id="KW-0663">Pyridoxal phosphate</keyword>
<comment type="caution">
    <text evidence="8">The sequence shown here is derived from an EMBL/GenBank/DDBJ whole genome shotgun (WGS) entry which is preliminary data.</text>
</comment>
<evidence type="ECO:0000259" key="7">
    <source>
        <dbReference type="Pfam" id="PF03711"/>
    </source>
</evidence>
<feature type="domain" description="Orn/Lys/Arg decarboxylases family 1 pyridoxal-P attachment site" evidence="6">
    <location>
        <begin position="12"/>
        <end position="295"/>
    </location>
</feature>
<comment type="cofactor">
    <cofactor evidence="1">
        <name>pyridoxal 5'-phosphate</name>
        <dbReference type="ChEBI" id="CHEBI:597326"/>
    </cofactor>
</comment>
<dbReference type="InterPro" id="IPR015421">
    <property type="entry name" value="PyrdxlP-dep_Trfase_major"/>
</dbReference>
<gene>
    <name evidence="8" type="ORF">K5I21_21250</name>
</gene>
<proteinExistence type="inferred from homology"/>
<dbReference type="Gene3D" id="3.90.105.10">
    <property type="entry name" value="Molybdopterin biosynthesis moea protein, domain 2"/>
    <property type="match status" value="1"/>
</dbReference>
<dbReference type="Gene3D" id="3.40.640.10">
    <property type="entry name" value="Type I PLP-dependent aspartate aminotransferase-like (Major domain)"/>
    <property type="match status" value="1"/>
</dbReference>
<dbReference type="Pfam" id="PF01276">
    <property type="entry name" value="OKR_DC_1"/>
    <property type="match status" value="1"/>
</dbReference>
<dbReference type="GO" id="GO:0016831">
    <property type="term" value="F:carboxy-lyase activity"/>
    <property type="evidence" value="ECO:0007669"/>
    <property type="project" value="UniProtKB-KW"/>
</dbReference>
<dbReference type="EMBL" id="JAINVB010000001">
    <property type="protein sequence ID" value="MCK0088351.1"/>
    <property type="molecule type" value="Genomic_DNA"/>
</dbReference>
<dbReference type="InterPro" id="IPR015424">
    <property type="entry name" value="PyrdxlP-dep_Trfase"/>
</dbReference>
<dbReference type="Pfam" id="PF03711">
    <property type="entry name" value="OKR_DC_1_C"/>
    <property type="match status" value="1"/>
</dbReference>
<protein>
    <submittedName>
        <fullName evidence="8">Aminotransferase class I/II-fold pyridoxal phosphate-dependent enzyme</fullName>
    </submittedName>
</protein>
<dbReference type="InterPro" id="IPR036633">
    <property type="entry name" value="Prn/Lys/Arg_de-COase_C_sf"/>
</dbReference>
<dbReference type="GO" id="GO:0008483">
    <property type="term" value="F:transaminase activity"/>
    <property type="evidence" value="ECO:0007669"/>
    <property type="project" value="UniProtKB-KW"/>
</dbReference>
<evidence type="ECO:0000256" key="4">
    <source>
        <dbReference type="ARBA" id="ARBA00022898"/>
    </source>
</evidence>
<evidence type="ECO:0000256" key="2">
    <source>
        <dbReference type="ARBA" id="ARBA00010671"/>
    </source>
</evidence>
<dbReference type="SUPFAM" id="SSF53383">
    <property type="entry name" value="PLP-dependent transferases"/>
    <property type="match status" value="1"/>
</dbReference>
<evidence type="ECO:0000256" key="1">
    <source>
        <dbReference type="ARBA" id="ARBA00001933"/>
    </source>
</evidence>
<evidence type="ECO:0000256" key="5">
    <source>
        <dbReference type="ARBA" id="ARBA00023239"/>
    </source>
</evidence>
<evidence type="ECO:0000259" key="6">
    <source>
        <dbReference type="Pfam" id="PF01276"/>
    </source>
</evidence>
<dbReference type="Proteomes" id="UP001203136">
    <property type="component" value="Unassembled WGS sequence"/>
</dbReference>
<dbReference type="RefSeq" id="WP_044911043.1">
    <property type="nucleotide sequence ID" value="NZ_CABKPP010000007.1"/>
</dbReference>
<dbReference type="InterPro" id="IPR008286">
    <property type="entry name" value="Prn/Lys/Arg_de-COase_C"/>
</dbReference>
<keyword evidence="8" id="KW-0032">Aminotransferase</keyword>
<keyword evidence="3" id="KW-0210">Decarboxylase</keyword>
<dbReference type="AlphaFoldDB" id="A0AAW5F946"/>
<evidence type="ECO:0000313" key="9">
    <source>
        <dbReference type="Proteomes" id="UP001203136"/>
    </source>
</evidence>
<keyword evidence="5" id="KW-0456">Lyase</keyword>
<dbReference type="InterPro" id="IPR052357">
    <property type="entry name" value="Orn_Lys_Arg_decarboxylase-I"/>
</dbReference>
<dbReference type="InterPro" id="IPR000310">
    <property type="entry name" value="Orn/Lys/Arg_deCO2ase_major_dom"/>
</dbReference>
<dbReference type="PANTHER" id="PTHR43277:SF4">
    <property type="entry name" value="ARGININE DECARBOXYLASE"/>
    <property type="match status" value="1"/>
</dbReference>
<feature type="domain" description="Orn/Lys/Arg decarboxylase C-terminal" evidence="7">
    <location>
        <begin position="440"/>
        <end position="480"/>
    </location>
</feature>
<accession>A0AAW5F946</accession>
<keyword evidence="8" id="KW-0808">Transferase</keyword>